<feature type="compositionally biased region" description="Basic and acidic residues" evidence="2">
    <location>
        <begin position="1316"/>
        <end position="1325"/>
    </location>
</feature>
<evidence type="ECO:0000256" key="1">
    <source>
        <dbReference type="ARBA" id="ARBA00022737"/>
    </source>
</evidence>
<dbReference type="Pfam" id="PF05593">
    <property type="entry name" value="RHS_repeat"/>
    <property type="match status" value="8"/>
</dbReference>
<reference evidence="6" key="1">
    <citation type="journal article" date="2019" name="Int. J. Syst. Evol. Microbiol.">
        <title>The Global Catalogue of Microorganisms (GCM) 10K type strain sequencing project: providing services to taxonomists for standard genome sequencing and annotation.</title>
        <authorList>
            <consortium name="The Broad Institute Genomics Platform"/>
            <consortium name="The Broad Institute Genome Sequencing Center for Infectious Disease"/>
            <person name="Wu L."/>
            <person name="Ma J."/>
        </authorList>
    </citation>
    <scope>NUCLEOTIDE SEQUENCE [LARGE SCALE GENOMIC DNA]</scope>
    <source>
        <strain evidence="6">CGMCC 4.7405</strain>
    </source>
</reference>
<accession>A0ABV8BZ18</accession>
<evidence type="ECO:0000313" key="5">
    <source>
        <dbReference type="EMBL" id="MFC3894924.1"/>
    </source>
</evidence>
<feature type="compositionally biased region" description="Polar residues" evidence="2">
    <location>
        <begin position="159"/>
        <end position="170"/>
    </location>
</feature>
<dbReference type="Gene3D" id="3.40.570.10">
    <property type="entry name" value="Extracellular Endonuclease, subunit A"/>
    <property type="match status" value="1"/>
</dbReference>
<sequence>MAVLLVLGLASSAVPVLPPLPLGATASAPRQSSGSADGLEPRSRSGDTATALQAPAHDQARPPGAVPDTAERPPAGPQPDVTAPRHEKPAVAQKPDKPSIDEKAKERPQDRTENTETFDNPDGSRTLRVHSGQSNVRQPDGSWAPIDLALDERNDRWQPKNSPRATSFGRTSRDAELATVAFEKGGISYRLDDAADSRGTADQHTITYPAVFPGVDLKLTATERGMKEDLVLASAEARSSFGFTVRARDLTPRLVDGTIELVDGDEVIASIPRGFALDAKQQRVDTNYELTKNADGTWALKLVLDPKWLRDPARSFPVVIDPTVNSFAADDSTYVTPSGNGSGAIDLRTGYVDGQLSRSYLHFDRNALNRVRNQFVLGAALVVEAAYSTTCAARSVSVYEVTQPWDAGGMRWPGAAVGKSLSSKAFAHGGPSCPGAAWEKLPLDYDTMTRWTHGQALQHGLALRASDEKDRNGMRFGSVNSPNKPYLEISYVPEGVSFEVTDVTLPSASRAGNMKVEVTNFGSTTWTSGGGWKFGYIINQGSTRIRTACCWTQNVAPGATALFDVPIDPINPGDYSVFLTMFNPQNNDFFVAYGVPYGRFEITVRNTPPTSNLQQPGGGAIVPTTTPTLYAEGVDDDRYPGKGLTYKFIVCTNADLDQGCQESGWGGQSWAPSGLFWNRTYFWGVKVYDTVDATPFWVSAKDNARLMFTPRTQQPEITSHLAGSPSTTIGPGLDPQIGNYSAVVTDADVDTVGPDLTIGRTYNSLDPRRDTAFGVGWSSRVDMRLTKDQDGSENVVITYPTGRQGRFGRNPDGSFAPPSGQNADLVLNTATGQYVLRDASASKWTFDILGRLVTITDPAGLTETLTYDTNDHVTTITNDTSGRSLALTWQGNHVSSVSAAAPETGGQPLTWTYTYDGDKLTQSCAPGQACTTLKYRAGSHYRSSVLDDSPYGYWRLGETSGDTFASVAARRPGTDAGQRHGVVLGGDGALAGSSDKAGTFDGVSSYVTLPDNITNQTMSLAAELWFRTTAEGTLLSYADQSFPTAAGTSTPILYVGTDGLLYGGFARQNASGPRQIVTTRKVDDGQWHHVVLSAAINTQTLYLDGTAAGTLAGFIDHGKQGRLTLGGGSGKDWPAGNNADFYFNGAIDEVAVYQHTLGAHAVSQHYEAAKSADELTEHLLPQDNRKYVTLTYDDVNDRVRTLTDHEGRTWQLDTPARQDAVRTAVLRGPAGYGAWTYTFDADNGGRLVSRTHDNATAKIEYNTSGFASATVDENNHRTEFTTDERGNVLSTKRCRTAGSCNTSYATYLKPTGPLDPRADRLESTTDARSSGPADTRFRTTYSYDALGRPTGVKYPTPNGLTAAPTESTTWSSGAEDAVGGGKVPAGLLIRSTGKRNQVTSRRYTAKGDLVELVDPAGLTQRYTYDLLGRQKTVSQVNSGGATLGTSTYEYTPRGLVSKVTSPTIVNAVTGVSHTLVTTHKYDANGNTTETTFADTTPGETARTTKFGYDASDRLVRTEYADQGVETRSYTDNGLTESVTDVRGTRWTTRFNEFSKPLTRIAEGPGVNPENPDATSLTLESRSYDPAGRLAFVTDAMGRLTKYGYYDDDLPATTQVANVVVDQRSYDSAGNLVEQVAAGGAKTTSAYDPAGNVVTTTFDPTGLKRSVSASYDADGNALTVERRGAADPNRVEKTAYTYDLSNRQTRVDTYVDATTVLSTSATYDERGLLVESNDRRGLKTTFEYDPSGALYRTTSPGTDAWVAGVRTAGFKRTETMGYNAFGEITHSRDAAGNVTTTERDVLGRATAGVLPDYTPPGGTTIKGAATRTEYDRAGNPVKSTDALQRVLQRTYDPYGRVLTVTLPQVGDSPSVVTMHYDKVGELVSQTRPGGVETRYTYDDLGRQVTSTQVDRSSGRTAFFTTTTGYDEASNPLTVTSPLDHVTSSTFNAAGEVTSTKDATNRETKFGYDIAGRQASVTDPSGITAATTYDLAGRPVRAATVVGGQEKRASSTAFDPAGNVVQTTSAQGRVVAYGYDELSRVVQQIEKVDAAHSITTSTGYDKLGNRSRFVDGNGHATTFTYTPWGMPESVIDPLGATFTTSYDAAGQAVATSKPGGVTTANTFDAQGRLTLQTGSGAEATYDRTFGYDPAGRLNRVGGPNGDSTYRYDDRGNLLETHGAGGEASFTYDADGMMIGRVDVTGTATFAYDAAGRLAAVQDPLTGRTADYGYDLGGRLSTIADRVVAAKTSRVITYDELGRTAKDRVVQSIDVGVPPRTLIGTEYGYDLDNKITSKNGNTYSYDGAGRLASWTSGTTTTAYGWDDAGNRTSVGDKTFVYDERNRLTSGDGATYGYSARGTLQTTTRGGTTTTTKHDAFDRMTAMGGVSYTYDSLDRVSDRNGTKFQYAGQSNEAVTDGSRSISRLPDGSAFSDKGAGVARMLYTDQHGDVTGRYLSNTVDGTRTFDPFGTVTASSGDTSSVGYQGDWTDSESGAVNMSARWYQPGTGGFVSRDDWTVDPSPSAAANRYSYGAGDPIANSDPDGHDWISNVCDLGVKGKGKAVGKWVKRAVKAGTVVGVVLDEMICNAPSVAGECRSTIYDSMHRVCPGKEWMVPHYWKGGNEEPIRIGDCRYFVGGCKSGGSTAGPVGPGGRGKGHKVVPPRVKPKPPPPPPWVDLIGRPLPRPPQGVGLVPAPPTVDPTGPLTRIIDLTGKFLENATQVTGVLVGVAHEIISTIQDFSDLLPDPGDAKGGVAEDLTEDEENCFESTQDTVENDPAQQIDFKGPGAYPGKRRGKPAMRATGGTACIGSLNGDKRKSPLTPVGYISGQHDRSHLIGHQFGGSNKRINMVPLDKEVNEVDMLGVENQVAKAIEDGNRMYYRVVANYAKPDDAVPMSITIHARGSNGFRCDVIIKNPHPATGYPGGKLNGTRPAC</sequence>
<feature type="compositionally biased region" description="Basic and acidic residues" evidence="2">
    <location>
        <begin position="83"/>
        <end position="114"/>
    </location>
</feature>
<evidence type="ECO:0000259" key="4">
    <source>
        <dbReference type="PROSITE" id="PS50025"/>
    </source>
</evidence>
<feature type="domain" description="Laminin G" evidence="4">
    <location>
        <begin position="996"/>
        <end position="1176"/>
    </location>
</feature>
<feature type="chain" id="PRO_5045809483" evidence="3">
    <location>
        <begin position="16"/>
        <end position="2927"/>
    </location>
</feature>
<comment type="caution">
    <text evidence="5">The sequence shown here is derived from an EMBL/GenBank/DDBJ whole genome shotgun (WGS) entry which is preliminary data.</text>
</comment>
<dbReference type="Gene3D" id="2.60.120.200">
    <property type="match status" value="1"/>
</dbReference>
<dbReference type="InterPro" id="IPR056823">
    <property type="entry name" value="TEN-like_YD-shell"/>
</dbReference>
<feature type="compositionally biased region" description="Basic residues" evidence="2">
    <location>
        <begin position="2648"/>
        <end position="2660"/>
    </location>
</feature>
<dbReference type="CDD" id="cd00110">
    <property type="entry name" value="LamG"/>
    <property type="match status" value="1"/>
</dbReference>
<dbReference type="InterPro" id="IPR044929">
    <property type="entry name" value="DNA/RNA_non-sp_Endonuclease_sf"/>
</dbReference>
<feature type="region of interest" description="Disordered" evidence="2">
    <location>
        <begin position="1348"/>
        <end position="1378"/>
    </location>
</feature>
<feature type="signal peptide" evidence="3">
    <location>
        <begin position="1"/>
        <end position="15"/>
    </location>
</feature>
<proteinExistence type="predicted"/>
<dbReference type="PROSITE" id="PS50025">
    <property type="entry name" value="LAM_G_DOMAIN"/>
    <property type="match status" value="1"/>
</dbReference>
<keyword evidence="1" id="KW-0677">Repeat</keyword>
<organism evidence="5 6">
    <name type="scientific">Lentzea rhizosphaerae</name>
    <dbReference type="NCBI Taxonomy" id="2041025"/>
    <lineage>
        <taxon>Bacteria</taxon>
        <taxon>Bacillati</taxon>
        <taxon>Actinomycetota</taxon>
        <taxon>Actinomycetes</taxon>
        <taxon>Pseudonocardiales</taxon>
        <taxon>Pseudonocardiaceae</taxon>
        <taxon>Lentzea</taxon>
    </lineage>
</organism>
<dbReference type="Gene3D" id="2.180.10.10">
    <property type="entry name" value="RHS repeat-associated core"/>
    <property type="match status" value="5"/>
</dbReference>
<keyword evidence="3" id="KW-0732">Signal</keyword>
<dbReference type="NCBIfam" id="TIGR01643">
    <property type="entry name" value="YD_repeat_2x"/>
    <property type="match status" value="8"/>
</dbReference>
<feature type="region of interest" description="Disordered" evidence="2">
    <location>
        <begin position="1311"/>
        <end position="1336"/>
    </location>
</feature>
<name>A0ABV8BZ18_9PSEU</name>
<dbReference type="PANTHER" id="PTHR32305">
    <property type="match status" value="1"/>
</dbReference>
<dbReference type="Proteomes" id="UP001595690">
    <property type="component" value="Unassembled WGS sequence"/>
</dbReference>
<dbReference type="InterPro" id="IPR031325">
    <property type="entry name" value="RHS_repeat"/>
</dbReference>
<dbReference type="InterPro" id="IPR001791">
    <property type="entry name" value="Laminin_G"/>
</dbReference>
<dbReference type="InterPro" id="IPR022385">
    <property type="entry name" value="Rhs_assc_core"/>
</dbReference>
<dbReference type="InterPro" id="IPR006530">
    <property type="entry name" value="YD"/>
</dbReference>
<feature type="region of interest" description="Disordered" evidence="2">
    <location>
        <begin position="22"/>
        <end position="171"/>
    </location>
</feature>
<dbReference type="EMBL" id="JBHRZI010000021">
    <property type="protein sequence ID" value="MFC3894924.1"/>
    <property type="molecule type" value="Genomic_DNA"/>
</dbReference>
<dbReference type="InterPro" id="IPR044927">
    <property type="entry name" value="Endonuclea_NS_2"/>
</dbReference>
<dbReference type="NCBIfam" id="TIGR03696">
    <property type="entry name" value="Rhs_assc_core"/>
    <property type="match status" value="1"/>
</dbReference>
<dbReference type="SUPFAM" id="SSF49899">
    <property type="entry name" value="Concanavalin A-like lectins/glucanases"/>
    <property type="match status" value="1"/>
</dbReference>
<evidence type="ECO:0000313" key="6">
    <source>
        <dbReference type="Proteomes" id="UP001595690"/>
    </source>
</evidence>
<gene>
    <name evidence="5" type="ORF">ACFOWZ_25875</name>
</gene>
<dbReference type="InterPro" id="IPR045351">
    <property type="entry name" value="DUF6531"/>
</dbReference>
<evidence type="ECO:0000256" key="2">
    <source>
        <dbReference type="SAM" id="MobiDB-lite"/>
    </source>
</evidence>
<dbReference type="Pfam" id="PF25023">
    <property type="entry name" value="TEN_YD-shell"/>
    <property type="match status" value="1"/>
</dbReference>
<feature type="region of interest" description="Disordered" evidence="2">
    <location>
        <begin position="2639"/>
        <end position="2665"/>
    </location>
</feature>
<dbReference type="Pfam" id="PF13930">
    <property type="entry name" value="Endonuclea_NS_2"/>
    <property type="match status" value="1"/>
</dbReference>
<dbReference type="InterPro" id="IPR050708">
    <property type="entry name" value="T6SS_VgrG/RHS"/>
</dbReference>
<dbReference type="Pfam" id="PF13385">
    <property type="entry name" value="Laminin_G_3"/>
    <property type="match status" value="1"/>
</dbReference>
<dbReference type="InterPro" id="IPR013320">
    <property type="entry name" value="ConA-like_dom_sf"/>
</dbReference>
<keyword evidence="6" id="KW-1185">Reference proteome</keyword>
<dbReference type="RefSeq" id="WP_382376473.1">
    <property type="nucleotide sequence ID" value="NZ_JBHRZI010000021.1"/>
</dbReference>
<dbReference type="PANTHER" id="PTHR32305:SF15">
    <property type="entry name" value="PROTEIN RHSA-RELATED"/>
    <property type="match status" value="1"/>
</dbReference>
<dbReference type="Pfam" id="PF20148">
    <property type="entry name" value="DUF6531"/>
    <property type="match status" value="1"/>
</dbReference>
<protein>
    <submittedName>
        <fullName evidence="5">LamG-like jellyroll fold domain-containing protein</fullName>
    </submittedName>
</protein>
<evidence type="ECO:0000256" key="3">
    <source>
        <dbReference type="SAM" id="SignalP"/>
    </source>
</evidence>
<feature type="region of interest" description="Disordered" evidence="2">
    <location>
        <begin position="2763"/>
        <end position="2806"/>
    </location>
</feature>